<reference evidence="3" key="1">
    <citation type="journal article" date="2015" name="MBio">
        <title>Genome-Resolved Metagenomic Analysis Reveals Roles for Candidate Phyla and Other Microbial Community Members in Biogeochemical Transformations in Oil Reservoirs.</title>
        <authorList>
            <person name="Hu P."/>
            <person name="Tom L."/>
            <person name="Singh A."/>
            <person name="Thomas B.C."/>
            <person name="Baker B.J."/>
            <person name="Piceno Y.M."/>
            <person name="Andersen G.L."/>
            <person name="Banfield J.F."/>
        </authorList>
    </citation>
    <scope>NUCLEOTIDE SEQUENCE [LARGE SCALE GENOMIC DNA]</scope>
</reference>
<feature type="region of interest" description="Disordered" evidence="1">
    <location>
        <begin position="1"/>
        <end position="43"/>
    </location>
</feature>
<evidence type="ECO:0000313" key="3">
    <source>
        <dbReference type="Proteomes" id="UP000054598"/>
    </source>
</evidence>
<proteinExistence type="predicted"/>
<evidence type="ECO:0000256" key="1">
    <source>
        <dbReference type="SAM" id="MobiDB-lite"/>
    </source>
</evidence>
<comment type="caution">
    <text evidence="2">The sequence shown here is derived from an EMBL/GenBank/DDBJ whole genome shotgun (WGS) entry which is preliminary data.</text>
</comment>
<protein>
    <submittedName>
        <fullName evidence="2">Uncharacterized protein</fullName>
    </submittedName>
</protein>
<dbReference type="Proteomes" id="UP000054598">
    <property type="component" value="Unassembled WGS sequence"/>
</dbReference>
<sequence length="43" mass="4461">MLVKMPEKTTSIPVRKRASARTEPGAGPVPEDAEPDEAAGGGR</sequence>
<gene>
    <name evidence="2" type="ORF">XE10_1089</name>
</gene>
<dbReference type="EMBL" id="LGHE01000113">
    <property type="protein sequence ID" value="KUL01271.1"/>
    <property type="molecule type" value="Genomic_DNA"/>
</dbReference>
<organism evidence="2 3">
    <name type="scientific">Methanoculleus marisnigri</name>
    <dbReference type="NCBI Taxonomy" id="2198"/>
    <lineage>
        <taxon>Archaea</taxon>
        <taxon>Methanobacteriati</taxon>
        <taxon>Methanobacteriota</taxon>
        <taxon>Stenosarchaea group</taxon>
        <taxon>Methanomicrobia</taxon>
        <taxon>Methanomicrobiales</taxon>
        <taxon>Methanomicrobiaceae</taxon>
        <taxon>Methanoculleus</taxon>
    </lineage>
</organism>
<accession>A0A101ITU8</accession>
<dbReference type="AlphaFoldDB" id="A0A101ITU8"/>
<name>A0A101ITU8_9EURY</name>
<evidence type="ECO:0000313" key="2">
    <source>
        <dbReference type="EMBL" id="KUL01271.1"/>
    </source>
</evidence>